<organism evidence="1 2">
    <name type="scientific">Cylindrotheca closterium</name>
    <dbReference type="NCBI Taxonomy" id="2856"/>
    <lineage>
        <taxon>Eukaryota</taxon>
        <taxon>Sar</taxon>
        <taxon>Stramenopiles</taxon>
        <taxon>Ochrophyta</taxon>
        <taxon>Bacillariophyta</taxon>
        <taxon>Bacillariophyceae</taxon>
        <taxon>Bacillariophycidae</taxon>
        <taxon>Bacillariales</taxon>
        <taxon>Bacillariaceae</taxon>
        <taxon>Cylindrotheca</taxon>
    </lineage>
</organism>
<proteinExistence type="predicted"/>
<dbReference type="Proteomes" id="UP001295423">
    <property type="component" value="Unassembled WGS sequence"/>
</dbReference>
<name>A0AAD2JGQ3_9STRA</name>
<reference evidence="1" key="1">
    <citation type="submission" date="2023-08" db="EMBL/GenBank/DDBJ databases">
        <authorList>
            <person name="Audoor S."/>
            <person name="Bilcke G."/>
        </authorList>
    </citation>
    <scope>NUCLEOTIDE SEQUENCE</scope>
</reference>
<evidence type="ECO:0000313" key="2">
    <source>
        <dbReference type="Proteomes" id="UP001295423"/>
    </source>
</evidence>
<dbReference type="AlphaFoldDB" id="A0AAD2JGQ3"/>
<sequence length="199" mass="23208">MEQISYKFKFKKGKIKPPESYLGAGVKKKDLDGDDMWTMSSHDYVVAAVKNVKETITKSNKWKMPKKAVTTMTSDYIPELDGSPKLNAKDHTYYQELIGILRWATEIGRVDILLEILLLSHYQATPRKGHMEQLLRIFAYLDTYPKLTLYFDWRLPNVIERRLPNPLSRRERRDAGKYATTKRETSWKFGLGRCASRSK</sequence>
<protein>
    <submittedName>
        <fullName evidence="1">Uncharacterized protein</fullName>
    </submittedName>
</protein>
<gene>
    <name evidence="1" type="ORF">CYCCA115_LOCUS11735</name>
</gene>
<accession>A0AAD2JGQ3</accession>
<evidence type="ECO:0000313" key="1">
    <source>
        <dbReference type="EMBL" id="CAJ1948683.1"/>
    </source>
</evidence>
<comment type="caution">
    <text evidence="1">The sequence shown here is derived from an EMBL/GenBank/DDBJ whole genome shotgun (WGS) entry which is preliminary data.</text>
</comment>
<keyword evidence="2" id="KW-1185">Reference proteome</keyword>
<dbReference type="EMBL" id="CAKOGP040001750">
    <property type="protein sequence ID" value="CAJ1948683.1"/>
    <property type="molecule type" value="Genomic_DNA"/>
</dbReference>